<keyword evidence="1" id="KW-0732">Signal</keyword>
<gene>
    <name evidence="2" type="ORF">AB3X52_07240</name>
</gene>
<feature type="signal peptide" evidence="1">
    <location>
        <begin position="1"/>
        <end position="22"/>
    </location>
</feature>
<evidence type="ECO:0000256" key="1">
    <source>
        <dbReference type="SAM" id="SignalP"/>
    </source>
</evidence>
<accession>A0ABV3SZG0</accession>
<proteinExistence type="predicted"/>
<reference evidence="2 3" key="1">
    <citation type="submission" date="2024-07" db="EMBL/GenBank/DDBJ databases">
        <authorList>
            <person name="Lee S."/>
            <person name="Kang M."/>
        </authorList>
    </citation>
    <scope>NUCLEOTIDE SEQUENCE [LARGE SCALE GENOMIC DNA]</scope>
    <source>
        <strain evidence="2 3">DS6</strain>
    </source>
</reference>
<evidence type="ECO:0000313" key="3">
    <source>
        <dbReference type="Proteomes" id="UP001556631"/>
    </source>
</evidence>
<evidence type="ECO:0008006" key="4">
    <source>
        <dbReference type="Google" id="ProtNLM"/>
    </source>
</evidence>
<feature type="chain" id="PRO_5046161462" description="Lipoprotein" evidence="1">
    <location>
        <begin position="23"/>
        <end position="239"/>
    </location>
</feature>
<protein>
    <recommendedName>
        <fullName evidence="4">Lipoprotein</fullName>
    </recommendedName>
</protein>
<dbReference type="InterPro" id="IPR006311">
    <property type="entry name" value="TAT_signal"/>
</dbReference>
<dbReference type="Proteomes" id="UP001556631">
    <property type="component" value="Unassembled WGS sequence"/>
</dbReference>
<dbReference type="PROSITE" id="PS51318">
    <property type="entry name" value="TAT"/>
    <property type="match status" value="1"/>
</dbReference>
<name>A0ABV3SZG0_9ACTN</name>
<keyword evidence="3" id="KW-1185">Reference proteome</keyword>
<sequence length="239" mass="25475">MSRRILLAAAALLVGGPGLTVAGTPAAHAAGASSSGGEGPLLRVTARCDGPGSKMMLGIHPSATGGVVAATRITHVRHPHWFGATVIGHDFTMPGVHEAQQRIITDWTRSAKPWPKPVTASYMSADMTRMCMQAAESTPRVDTGIAMNMSELIGMRVLARAGVVEVAADAPASHRVRVAVNIRTAAGYQHRVRFVRADRYGLVDVRFHTFTKVKGYTRALARVMTGHGPSKIIQLARVR</sequence>
<evidence type="ECO:0000313" key="2">
    <source>
        <dbReference type="EMBL" id="MEX0427405.1"/>
    </source>
</evidence>
<dbReference type="RefSeq" id="WP_367992753.1">
    <property type="nucleotide sequence ID" value="NZ_JBFPJR010000009.1"/>
</dbReference>
<organism evidence="2 3">
    <name type="scientific">Nocardioides eburneus</name>
    <dbReference type="NCBI Taxonomy" id="3231482"/>
    <lineage>
        <taxon>Bacteria</taxon>
        <taxon>Bacillati</taxon>
        <taxon>Actinomycetota</taxon>
        <taxon>Actinomycetes</taxon>
        <taxon>Propionibacteriales</taxon>
        <taxon>Nocardioidaceae</taxon>
        <taxon>Nocardioides</taxon>
    </lineage>
</organism>
<comment type="caution">
    <text evidence="2">The sequence shown here is derived from an EMBL/GenBank/DDBJ whole genome shotgun (WGS) entry which is preliminary data.</text>
</comment>
<dbReference type="EMBL" id="JBFPJR010000009">
    <property type="protein sequence ID" value="MEX0427405.1"/>
    <property type="molecule type" value="Genomic_DNA"/>
</dbReference>